<feature type="transmembrane region" description="Helical" evidence="1">
    <location>
        <begin position="137"/>
        <end position="154"/>
    </location>
</feature>
<evidence type="ECO:0000313" key="2">
    <source>
        <dbReference type="EMBL" id="AEA33630.1"/>
    </source>
</evidence>
<feature type="transmembrane region" description="Helical" evidence="1">
    <location>
        <begin position="95"/>
        <end position="117"/>
    </location>
</feature>
<keyword evidence="3" id="KW-1185">Reference proteome</keyword>
<reference evidence="3" key="2">
    <citation type="submission" date="2011-03" db="EMBL/GenBank/DDBJ databases">
        <title>The complete genome of Hippea maritima DSM 10411.</title>
        <authorList>
            <consortium name="US DOE Joint Genome Institute (JGI-PGF)"/>
            <person name="Lucas S."/>
            <person name="Copeland A."/>
            <person name="Lapidus A."/>
            <person name="Bruce D."/>
            <person name="Goodwin L."/>
            <person name="Pitluck S."/>
            <person name="Peters L."/>
            <person name="Kyrpides N."/>
            <person name="Mavromatis K."/>
            <person name="Pagani I."/>
            <person name="Ivanova N."/>
            <person name="Mikhailova N."/>
            <person name="Lu M."/>
            <person name="Detter J.C."/>
            <person name="Tapia R."/>
            <person name="Han C."/>
            <person name="Land M."/>
            <person name="Hauser L."/>
            <person name="Markowitz V."/>
            <person name="Cheng J.-F."/>
            <person name="Hugenholtz P."/>
            <person name="Woyke T."/>
            <person name="Wu D."/>
            <person name="Spring S."/>
            <person name="Schroeder M."/>
            <person name="Brambilla E."/>
            <person name="Klenk H.-P."/>
            <person name="Eisen J.A."/>
        </authorList>
    </citation>
    <scope>NUCLEOTIDE SEQUENCE [LARGE SCALE GENOMIC DNA]</scope>
    <source>
        <strain evidence="3">ATCC 700847 / DSM 10411 / MH2</strain>
    </source>
</reference>
<feature type="transmembrane region" description="Helical" evidence="1">
    <location>
        <begin position="71"/>
        <end position="89"/>
    </location>
</feature>
<dbReference type="RefSeq" id="WP_013681671.1">
    <property type="nucleotide sequence ID" value="NC_015318.1"/>
</dbReference>
<dbReference type="eggNOG" id="COG1988">
    <property type="taxonomic scope" value="Bacteria"/>
</dbReference>
<dbReference type="EMBL" id="CP002606">
    <property type="protein sequence ID" value="AEA33630.1"/>
    <property type="molecule type" value="Genomic_DNA"/>
</dbReference>
<dbReference type="Proteomes" id="UP000008139">
    <property type="component" value="Chromosome"/>
</dbReference>
<feature type="transmembrane region" description="Helical" evidence="1">
    <location>
        <begin position="29"/>
        <end position="50"/>
    </location>
</feature>
<keyword evidence="1" id="KW-0472">Membrane</keyword>
<dbReference type="InParanoid" id="F2LV46"/>
<dbReference type="STRING" id="760142.Hipma_0660"/>
<proteinExistence type="predicted"/>
<protein>
    <recommendedName>
        <fullName evidence="4">Membrane-bound metal-dependent hydrolase</fullName>
    </recommendedName>
</protein>
<evidence type="ECO:0000256" key="1">
    <source>
        <dbReference type="SAM" id="Phobius"/>
    </source>
</evidence>
<dbReference type="AlphaFoldDB" id="F2LV46"/>
<dbReference type="HOGENOM" id="CLU_1840540_0_0_7"/>
<keyword evidence="1" id="KW-1133">Transmembrane helix</keyword>
<accession>F2LV46</accession>
<dbReference type="KEGG" id="hmr:Hipma_0660"/>
<evidence type="ECO:0008006" key="4">
    <source>
        <dbReference type="Google" id="ProtNLM"/>
    </source>
</evidence>
<dbReference type="InterPro" id="IPR007404">
    <property type="entry name" value="YdjM-like"/>
</dbReference>
<gene>
    <name evidence="2" type="ordered locus">Hipma_0660</name>
</gene>
<name>F2LV46_HIPMA</name>
<reference evidence="2 3" key="1">
    <citation type="journal article" date="2011" name="Stand. Genomic Sci.">
        <title>Complete genome sequence of the thermophilic sulfur-reducer Hippea maritima type strain (MH(2)).</title>
        <authorList>
            <person name="Huntemann M."/>
            <person name="Lu M."/>
            <person name="Nolan M."/>
            <person name="Lapidus A."/>
            <person name="Lucas S."/>
            <person name="Hammon N."/>
            <person name="Deshpande S."/>
            <person name="Cheng J.F."/>
            <person name="Tapia R."/>
            <person name="Han C."/>
            <person name="Goodwin L."/>
            <person name="Pitluck S."/>
            <person name="Liolios K."/>
            <person name="Pagani I."/>
            <person name="Ivanova N."/>
            <person name="Ovchinikova G."/>
            <person name="Pati A."/>
            <person name="Chen A."/>
            <person name="Palaniappan K."/>
            <person name="Land M."/>
            <person name="Hauser L."/>
            <person name="Jeffries C.D."/>
            <person name="Detter J.C."/>
            <person name="Brambilla E.M."/>
            <person name="Rohde M."/>
            <person name="Spring S."/>
            <person name="Goker M."/>
            <person name="Woyke T."/>
            <person name="Bristow J."/>
            <person name="Eisen J.A."/>
            <person name="Markowitz V."/>
            <person name="Hugenholtz P."/>
            <person name="Kyrpides N.C."/>
            <person name="Klenk H.P."/>
            <person name="Mavromatis K."/>
        </authorList>
    </citation>
    <scope>NUCLEOTIDE SEQUENCE [LARGE SCALE GENOMIC DNA]</scope>
    <source>
        <strain evidence="3">ATCC 700847 / DSM 10411 / MH2</strain>
    </source>
</reference>
<organism evidence="2 3">
    <name type="scientific">Hippea maritima (strain ATCC 700847 / DSM 10411 / MH2)</name>
    <dbReference type="NCBI Taxonomy" id="760142"/>
    <lineage>
        <taxon>Bacteria</taxon>
        <taxon>Pseudomonadati</taxon>
        <taxon>Campylobacterota</taxon>
        <taxon>Desulfurellia</taxon>
        <taxon>Desulfurellales</taxon>
        <taxon>Hippeaceae</taxon>
        <taxon>Hippea</taxon>
    </lineage>
</organism>
<evidence type="ECO:0000313" key="3">
    <source>
        <dbReference type="Proteomes" id="UP000008139"/>
    </source>
</evidence>
<dbReference type="Pfam" id="PF04307">
    <property type="entry name" value="YdjM"/>
    <property type="match status" value="1"/>
</dbReference>
<keyword evidence="1" id="KW-0812">Transmembrane</keyword>
<sequence>MKLKSHFFVGLLLAPGVAGIDPGRITSVTDLQVLLIGVFLIGNIIPDIDLALTGFKYERFKERTLLSHRGITHHIFLPIIAALAGFLLNEPPRSIVLAFAFGLALHVALDALSPLGVPYGLKYQKRLSIPLYTTGKWSEGFFLAILTLSIILLTY</sequence>